<dbReference type="EMBL" id="JAWDGP010007919">
    <property type="protein sequence ID" value="KAK3700293.1"/>
    <property type="molecule type" value="Genomic_DNA"/>
</dbReference>
<reference evidence="1" key="1">
    <citation type="journal article" date="2023" name="G3 (Bethesda)">
        <title>A reference genome for the long-term kleptoplast-retaining sea slug Elysia crispata morphotype clarki.</title>
        <authorList>
            <person name="Eastman K.E."/>
            <person name="Pendleton A.L."/>
            <person name="Shaikh M.A."/>
            <person name="Suttiyut T."/>
            <person name="Ogas R."/>
            <person name="Tomko P."/>
            <person name="Gavelis G."/>
            <person name="Widhalm J.R."/>
            <person name="Wisecaver J.H."/>
        </authorList>
    </citation>
    <scope>NUCLEOTIDE SEQUENCE</scope>
    <source>
        <strain evidence="1">ECLA1</strain>
    </source>
</reference>
<proteinExistence type="predicted"/>
<accession>A0AAE0XPG2</accession>
<gene>
    <name evidence="1" type="ORF">RRG08_033570</name>
</gene>
<sequence>MGNQRATTQQLLAPVAETELGKENVKNNALICPAHQKQMECENVPAHLNSVPDVQTGSRGFTRLEVSELRAEIFRKSLQHKPRYRTVSAASTETALDVILCTPRKPIRLE</sequence>
<comment type="caution">
    <text evidence="1">The sequence shown here is derived from an EMBL/GenBank/DDBJ whole genome shotgun (WGS) entry which is preliminary data.</text>
</comment>
<dbReference type="Proteomes" id="UP001283361">
    <property type="component" value="Unassembled WGS sequence"/>
</dbReference>
<protein>
    <submittedName>
        <fullName evidence="1">Uncharacterized protein</fullName>
    </submittedName>
</protein>
<name>A0AAE0XPG2_9GAST</name>
<evidence type="ECO:0000313" key="1">
    <source>
        <dbReference type="EMBL" id="KAK3700293.1"/>
    </source>
</evidence>
<keyword evidence="2" id="KW-1185">Reference proteome</keyword>
<dbReference type="AlphaFoldDB" id="A0AAE0XPG2"/>
<organism evidence="1 2">
    <name type="scientific">Elysia crispata</name>
    <name type="common">lettuce slug</name>
    <dbReference type="NCBI Taxonomy" id="231223"/>
    <lineage>
        <taxon>Eukaryota</taxon>
        <taxon>Metazoa</taxon>
        <taxon>Spiralia</taxon>
        <taxon>Lophotrochozoa</taxon>
        <taxon>Mollusca</taxon>
        <taxon>Gastropoda</taxon>
        <taxon>Heterobranchia</taxon>
        <taxon>Euthyneura</taxon>
        <taxon>Panpulmonata</taxon>
        <taxon>Sacoglossa</taxon>
        <taxon>Placobranchoidea</taxon>
        <taxon>Plakobranchidae</taxon>
        <taxon>Elysia</taxon>
    </lineage>
</organism>
<evidence type="ECO:0000313" key="2">
    <source>
        <dbReference type="Proteomes" id="UP001283361"/>
    </source>
</evidence>